<reference evidence="3 4" key="1">
    <citation type="submission" date="2020-02" db="EMBL/GenBank/DDBJ databases">
        <authorList>
            <person name="Ferguson B K."/>
        </authorList>
    </citation>
    <scope>NUCLEOTIDE SEQUENCE [LARGE SCALE GENOMIC DNA]</scope>
</reference>
<feature type="region of interest" description="Disordered" evidence="1">
    <location>
        <begin position="29"/>
        <end position="105"/>
    </location>
</feature>
<accession>A0A6H5ITI3</accession>
<dbReference type="AlphaFoldDB" id="A0A6H5ITI3"/>
<dbReference type="EMBL" id="CADCXV010001023">
    <property type="protein sequence ID" value="CAB0040439.1"/>
    <property type="molecule type" value="Genomic_DNA"/>
</dbReference>
<dbReference type="PANTHER" id="PTHR19446">
    <property type="entry name" value="REVERSE TRANSCRIPTASES"/>
    <property type="match status" value="1"/>
</dbReference>
<organism evidence="3 4">
    <name type="scientific">Trichogramma brassicae</name>
    <dbReference type="NCBI Taxonomy" id="86971"/>
    <lineage>
        <taxon>Eukaryota</taxon>
        <taxon>Metazoa</taxon>
        <taxon>Ecdysozoa</taxon>
        <taxon>Arthropoda</taxon>
        <taxon>Hexapoda</taxon>
        <taxon>Insecta</taxon>
        <taxon>Pterygota</taxon>
        <taxon>Neoptera</taxon>
        <taxon>Endopterygota</taxon>
        <taxon>Hymenoptera</taxon>
        <taxon>Apocrita</taxon>
        <taxon>Proctotrupomorpha</taxon>
        <taxon>Chalcidoidea</taxon>
        <taxon>Trichogrammatidae</taxon>
        <taxon>Trichogramma</taxon>
    </lineage>
</organism>
<evidence type="ECO:0000259" key="2">
    <source>
        <dbReference type="Pfam" id="PF00078"/>
    </source>
</evidence>
<dbReference type="Pfam" id="PF00078">
    <property type="entry name" value="RVT_1"/>
    <property type="match status" value="1"/>
</dbReference>
<protein>
    <recommendedName>
        <fullName evidence="2">Reverse transcriptase domain-containing protein</fullName>
    </recommendedName>
</protein>
<evidence type="ECO:0000256" key="1">
    <source>
        <dbReference type="SAM" id="MobiDB-lite"/>
    </source>
</evidence>
<feature type="domain" description="Reverse transcriptase" evidence="2">
    <location>
        <begin position="348"/>
        <end position="468"/>
    </location>
</feature>
<evidence type="ECO:0000313" key="3">
    <source>
        <dbReference type="EMBL" id="CAB0040439.1"/>
    </source>
</evidence>
<gene>
    <name evidence="3" type="ORF">TBRA_LOCUS12145</name>
</gene>
<evidence type="ECO:0000313" key="4">
    <source>
        <dbReference type="Proteomes" id="UP000479190"/>
    </source>
</evidence>
<dbReference type="OrthoDB" id="7700848at2759"/>
<dbReference type="Proteomes" id="UP000479190">
    <property type="component" value="Unassembled WGS sequence"/>
</dbReference>
<feature type="compositionally biased region" description="Low complexity" evidence="1">
    <location>
        <begin position="80"/>
        <end position="105"/>
    </location>
</feature>
<proteinExistence type="predicted"/>
<sequence length="495" mass="55329">MRPEGPPSRGLQRGKPSCVLAKNEELTTIVTRPQAQAALWPGRSPRTADDENPPAQPQSLRGCPGPALRHHQQAAHRPTTRPSSSRSRTTGLRAGPRRAGATGGTPVLSMWTVSLQSCPAHRSLPGPRRIWRRASCPSSAVHVMPRCPRQILAAVVNRCTGGRPSSLDLRRSCLRARRLFQRSRGRHEETPQRELRLSKASSACGDQDQQASMLEAALRRGQQRRLGQTIQDCHVTPRMPAGQAAQLPSPGCAARWWRLCFCGCRAGPPCGCRVERRSLYRPSPWRNSKELSRGSEALRARPGWHTQLGALKIAIAARPDIFLRGVHDVSGDRRFPSGWKRQRLVLLPKPGKPPDEPSSYRPLCMLDTARARFSRESLCDRLEAFTERPRGLSERQYGFRKGRSTKIDAIEDVVSTAREAIAGKRWYRGTKKYCAVVTLDVRNAFNSARWDNILAALRRLLVPDYLLMLSVMMANAAVPPRSTERWQRGSWPPPR</sequence>
<dbReference type="InterPro" id="IPR000477">
    <property type="entry name" value="RT_dom"/>
</dbReference>
<name>A0A6H5ITI3_9HYME</name>
<keyword evidence="4" id="KW-1185">Reference proteome</keyword>